<dbReference type="CDD" id="cd14798">
    <property type="entry name" value="RX-CC_like"/>
    <property type="match status" value="1"/>
</dbReference>
<name>A0A4Y7KHG4_PAPSO</name>
<feature type="domain" description="Disease resistance N-terminal" evidence="4">
    <location>
        <begin position="5"/>
        <end position="94"/>
    </location>
</feature>
<evidence type="ECO:0000313" key="6">
    <source>
        <dbReference type="Proteomes" id="UP000316621"/>
    </source>
</evidence>
<evidence type="ECO:0000256" key="2">
    <source>
        <dbReference type="ARBA" id="ARBA00022741"/>
    </source>
</evidence>
<dbReference type="InterPro" id="IPR041118">
    <property type="entry name" value="Rx_N"/>
</dbReference>
<evidence type="ECO:0000256" key="3">
    <source>
        <dbReference type="ARBA" id="ARBA00022821"/>
    </source>
</evidence>
<dbReference type="InterPro" id="IPR038005">
    <property type="entry name" value="RX-like_CC"/>
</dbReference>
<evidence type="ECO:0000256" key="1">
    <source>
        <dbReference type="ARBA" id="ARBA00022737"/>
    </source>
</evidence>
<protein>
    <recommendedName>
        <fullName evidence="4">Disease resistance N-terminal domain-containing protein</fullName>
    </recommendedName>
</protein>
<dbReference type="Pfam" id="PF18052">
    <property type="entry name" value="Rx_N"/>
    <property type="match status" value="1"/>
</dbReference>
<accession>A0A4Y7KHG4</accession>
<organism evidence="5 6">
    <name type="scientific">Papaver somniferum</name>
    <name type="common">Opium poppy</name>
    <dbReference type="NCBI Taxonomy" id="3469"/>
    <lineage>
        <taxon>Eukaryota</taxon>
        <taxon>Viridiplantae</taxon>
        <taxon>Streptophyta</taxon>
        <taxon>Embryophyta</taxon>
        <taxon>Tracheophyta</taxon>
        <taxon>Spermatophyta</taxon>
        <taxon>Magnoliopsida</taxon>
        <taxon>Ranunculales</taxon>
        <taxon>Papaveraceae</taxon>
        <taxon>Papaveroideae</taxon>
        <taxon>Papaver</taxon>
    </lineage>
</organism>
<evidence type="ECO:0000313" key="5">
    <source>
        <dbReference type="EMBL" id="RZC72783.1"/>
    </source>
</evidence>
<dbReference type="PANTHER" id="PTHR19338">
    <property type="entry name" value="TRANSLOCASE OF INNER MITOCHONDRIAL MEMBRANE 13 HOMOLOG"/>
    <property type="match status" value="1"/>
</dbReference>
<dbReference type="GO" id="GO:0006952">
    <property type="term" value="P:defense response"/>
    <property type="evidence" value="ECO:0007669"/>
    <property type="project" value="UniProtKB-KW"/>
</dbReference>
<reference evidence="5 6" key="1">
    <citation type="journal article" date="2018" name="Science">
        <title>The opium poppy genome and morphinan production.</title>
        <authorList>
            <person name="Guo L."/>
            <person name="Winzer T."/>
            <person name="Yang X."/>
            <person name="Li Y."/>
            <person name="Ning Z."/>
            <person name="He Z."/>
            <person name="Teodor R."/>
            <person name="Lu Y."/>
            <person name="Bowser T.A."/>
            <person name="Graham I.A."/>
            <person name="Ye K."/>
        </authorList>
    </citation>
    <scope>NUCLEOTIDE SEQUENCE [LARGE SCALE GENOMIC DNA]</scope>
    <source>
        <strain evidence="6">cv. HN1</strain>
        <tissue evidence="5">Leaves</tissue>
    </source>
</reference>
<proteinExistence type="predicted"/>
<keyword evidence="3" id="KW-0611">Plant defense</keyword>
<dbReference type="Proteomes" id="UP000316621">
    <property type="component" value="Chromosome 8"/>
</dbReference>
<sequence>MVDVVVSLAVERLSNALTVETNMLLGVGTQVEGLSEELRRMQCFLKDADAKVQQGSHGVRNWVAEIRNLAYDAEDVIETFIYKVDAINKARRKRNFFCQEVFDGKETKTSAQGWQGYPSNSG</sequence>
<dbReference type="OMA" id="WIADIRK"/>
<dbReference type="Gramene" id="RZC72783">
    <property type="protein sequence ID" value="RZC72783"/>
    <property type="gene ID" value="C5167_048262"/>
</dbReference>
<gene>
    <name evidence="5" type="ORF">C5167_048262</name>
</gene>
<dbReference type="AlphaFoldDB" id="A0A4Y7KHG4"/>
<keyword evidence="1" id="KW-0677">Repeat</keyword>
<dbReference type="EMBL" id="CM010722">
    <property type="protein sequence ID" value="RZC72783.1"/>
    <property type="molecule type" value="Genomic_DNA"/>
</dbReference>
<dbReference type="PANTHER" id="PTHR19338:SF66">
    <property type="entry name" value="NB-ARC DOMAIN-CONTAINING PROTEIN"/>
    <property type="match status" value="1"/>
</dbReference>
<dbReference type="Gene3D" id="1.20.5.4130">
    <property type="match status" value="1"/>
</dbReference>
<keyword evidence="6" id="KW-1185">Reference proteome</keyword>
<dbReference type="GO" id="GO:0000166">
    <property type="term" value="F:nucleotide binding"/>
    <property type="evidence" value="ECO:0007669"/>
    <property type="project" value="UniProtKB-KW"/>
</dbReference>
<keyword evidence="2" id="KW-0547">Nucleotide-binding</keyword>
<evidence type="ECO:0000259" key="4">
    <source>
        <dbReference type="Pfam" id="PF18052"/>
    </source>
</evidence>